<name>A0A4Q2RDT2_9HYPH</name>
<dbReference type="PANTHER" id="PTHR30537:SF72">
    <property type="entry name" value="LYSR FAMILY TRANSCRIPTIONAL REGULATOR"/>
    <property type="match status" value="1"/>
</dbReference>
<keyword evidence="2" id="KW-0805">Transcription regulation</keyword>
<dbReference type="Gene3D" id="3.40.190.290">
    <property type="match status" value="1"/>
</dbReference>
<dbReference type="GO" id="GO:0043565">
    <property type="term" value="F:sequence-specific DNA binding"/>
    <property type="evidence" value="ECO:0007669"/>
    <property type="project" value="TreeGrafter"/>
</dbReference>
<dbReference type="Pfam" id="PF00126">
    <property type="entry name" value="HTH_1"/>
    <property type="match status" value="1"/>
</dbReference>
<keyword evidence="4" id="KW-0804">Transcription</keyword>
<dbReference type="Pfam" id="PF03466">
    <property type="entry name" value="LysR_substrate"/>
    <property type="match status" value="1"/>
</dbReference>
<evidence type="ECO:0000259" key="5">
    <source>
        <dbReference type="PROSITE" id="PS50931"/>
    </source>
</evidence>
<dbReference type="SUPFAM" id="SSF46785">
    <property type="entry name" value="Winged helix' DNA-binding domain"/>
    <property type="match status" value="1"/>
</dbReference>
<dbReference type="PANTHER" id="PTHR30537">
    <property type="entry name" value="HTH-TYPE TRANSCRIPTIONAL REGULATOR"/>
    <property type="match status" value="1"/>
</dbReference>
<gene>
    <name evidence="6" type="ORF">D3272_07255</name>
</gene>
<reference evidence="6 7" key="1">
    <citation type="submission" date="2018-09" db="EMBL/GenBank/DDBJ databases">
        <authorList>
            <person name="Grouzdev D.S."/>
            <person name="Krutkina M.S."/>
        </authorList>
    </citation>
    <scope>NUCLEOTIDE SEQUENCE [LARGE SCALE GENOMIC DNA]</scope>
    <source>
        <strain evidence="6 7">RmlP001</strain>
    </source>
</reference>
<dbReference type="PROSITE" id="PS50931">
    <property type="entry name" value="HTH_LYSR"/>
    <property type="match status" value="1"/>
</dbReference>
<dbReference type="SUPFAM" id="SSF53850">
    <property type="entry name" value="Periplasmic binding protein-like II"/>
    <property type="match status" value="1"/>
</dbReference>
<evidence type="ECO:0000313" key="6">
    <source>
        <dbReference type="EMBL" id="RYB05984.1"/>
    </source>
</evidence>
<dbReference type="InterPro" id="IPR000847">
    <property type="entry name" value="LysR_HTH_N"/>
</dbReference>
<dbReference type="Gene3D" id="1.10.10.10">
    <property type="entry name" value="Winged helix-like DNA-binding domain superfamily/Winged helix DNA-binding domain"/>
    <property type="match status" value="1"/>
</dbReference>
<comment type="similarity">
    <text evidence="1">Belongs to the LysR transcriptional regulatory family.</text>
</comment>
<evidence type="ECO:0000256" key="4">
    <source>
        <dbReference type="ARBA" id="ARBA00023163"/>
    </source>
</evidence>
<dbReference type="GO" id="GO:0006351">
    <property type="term" value="P:DNA-templated transcription"/>
    <property type="evidence" value="ECO:0007669"/>
    <property type="project" value="TreeGrafter"/>
</dbReference>
<organism evidence="6 7">
    <name type="scientific">Lichenibacterium ramalinae</name>
    <dbReference type="NCBI Taxonomy" id="2316527"/>
    <lineage>
        <taxon>Bacteria</taxon>
        <taxon>Pseudomonadati</taxon>
        <taxon>Pseudomonadota</taxon>
        <taxon>Alphaproteobacteria</taxon>
        <taxon>Hyphomicrobiales</taxon>
        <taxon>Lichenihabitantaceae</taxon>
        <taxon>Lichenibacterium</taxon>
    </lineage>
</organism>
<dbReference type="RefSeq" id="WP_129218495.1">
    <property type="nucleotide sequence ID" value="NZ_QYBC01000005.1"/>
</dbReference>
<dbReference type="Proteomes" id="UP000289411">
    <property type="component" value="Unassembled WGS sequence"/>
</dbReference>
<reference evidence="6 7" key="2">
    <citation type="submission" date="2019-02" db="EMBL/GenBank/DDBJ databases">
        <title>'Lichenibacterium ramalinii' gen. nov. sp. nov., 'Lichenibacterium minor' gen. nov. sp. nov.</title>
        <authorList>
            <person name="Pankratov T."/>
        </authorList>
    </citation>
    <scope>NUCLEOTIDE SEQUENCE [LARGE SCALE GENOMIC DNA]</scope>
    <source>
        <strain evidence="6 7">RmlP001</strain>
    </source>
</reference>
<keyword evidence="3" id="KW-0238">DNA-binding</keyword>
<dbReference type="CDD" id="cd08472">
    <property type="entry name" value="PBP2_CrgA_like_3"/>
    <property type="match status" value="1"/>
</dbReference>
<dbReference type="InterPro" id="IPR036388">
    <property type="entry name" value="WH-like_DNA-bd_sf"/>
</dbReference>
<protein>
    <submittedName>
        <fullName evidence="6">LysR family transcriptional regulator</fullName>
    </submittedName>
</protein>
<dbReference type="InterPro" id="IPR058163">
    <property type="entry name" value="LysR-type_TF_proteobact-type"/>
</dbReference>
<dbReference type="FunFam" id="1.10.10.10:FF:000001">
    <property type="entry name" value="LysR family transcriptional regulator"/>
    <property type="match status" value="1"/>
</dbReference>
<proteinExistence type="inferred from homology"/>
<accession>A0A4Q2RDT2</accession>
<feature type="domain" description="HTH lysR-type" evidence="5">
    <location>
        <begin position="1"/>
        <end position="59"/>
    </location>
</feature>
<dbReference type="GO" id="GO:0003700">
    <property type="term" value="F:DNA-binding transcription factor activity"/>
    <property type="evidence" value="ECO:0007669"/>
    <property type="project" value="InterPro"/>
</dbReference>
<evidence type="ECO:0000313" key="7">
    <source>
        <dbReference type="Proteomes" id="UP000289411"/>
    </source>
</evidence>
<dbReference type="InterPro" id="IPR036390">
    <property type="entry name" value="WH_DNA-bd_sf"/>
</dbReference>
<evidence type="ECO:0000256" key="1">
    <source>
        <dbReference type="ARBA" id="ARBA00009437"/>
    </source>
</evidence>
<dbReference type="OrthoDB" id="9786526at2"/>
<dbReference type="EMBL" id="QYBC01000005">
    <property type="protein sequence ID" value="RYB05984.1"/>
    <property type="molecule type" value="Genomic_DNA"/>
</dbReference>
<sequence length="311" mass="33959">MQDLAPVLIFVRVADMGSFTRAADSLGIQKGRASTAVRKLEDAIGTRLLHRTTRSVQLTEDGRAFRARARDLLAAVDDLHAMFAEERVGLRGRLRVDLPTELARTTIVPALPDFMDAHPALALEVSSTDRQVDLVQEGFDCVLRIGPIGDETLVARPLGRLRMVNAASPAYLARHGIPRSLDDLRLQDHRTIHYSRTLGAKPSGWEYPDREGGTYATLALPGALHVNGVQTYEAAGLAGLGLIQAALSGIGRHLDSGALVEVLPDLRPEPLDVALVVAHRTNLSRRVRAFMRWIEGVLTPFLEPPFPSSVR</sequence>
<evidence type="ECO:0000256" key="3">
    <source>
        <dbReference type="ARBA" id="ARBA00023125"/>
    </source>
</evidence>
<comment type="caution">
    <text evidence="6">The sequence shown here is derived from an EMBL/GenBank/DDBJ whole genome shotgun (WGS) entry which is preliminary data.</text>
</comment>
<evidence type="ECO:0000256" key="2">
    <source>
        <dbReference type="ARBA" id="ARBA00023015"/>
    </source>
</evidence>
<dbReference type="AlphaFoldDB" id="A0A4Q2RDT2"/>
<keyword evidence="7" id="KW-1185">Reference proteome</keyword>
<dbReference type="InterPro" id="IPR005119">
    <property type="entry name" value="LysR_subst-bd"/>
</dbReference>